<dbReference type="EMBL" id="UZAE01007081">
    <property type="protein sequence ID" value="VDO02314.1"/>
    <property type="molecule type" value="Genomic_DNA"/>
</dbReference>
<dbReference type="AlphaFoldDB" id="A0A0R3THB7"/>
<feature type="region of interest" description="Disordered" evidence="1">
    <location>
        <begin position="42"/>
        <end position="104"/>
    </location>
</feature>
<feature type="compositionally biased region" description="Polar residues" evidence="1">
    <location>
        <begin position="1"/>
        <end position="17"/>
    </location>
</feature>
<feature type="compositionally biased region" description="Low complexity" evidence="1">
    <location>
        <begin position="81"/>
        <end position="91"/>
    </location>
</feature>
<name>A0A0R3THB7_RODNA</name>
<evidence type="ECO:0000313" key="4">
    <source>
        <dbReference type="WBParaSite" id="HNAJ_0000645801-mRNA-1"/>
    </source>
</evidence>
<reference evidence="4" key="1">
    <citation type="submission" date="2017-02" db="UniProtKB">
        <authorList>
            <consortium name="WormBaseParasite"/>
        </authorList>
    </citation>
    <scope>IDENTIFICATION</scope>
</reference>
<gene>
    <name evidence="2" type="ORF">HNAJ_LOCUS6454</name>
</gene>
<accession>A0A0R3THB7</accession>
<organism evidence="4">
    <name type="scientific">Rodentolepis nana</name>
    <name type="common">Dwarf tapeworm</name>
    <name type="synonym">Hymenolepis nana</name>
    <dbReference type="NCBI Taxonomy" id="102285"/>
    <lineage>
        <taxon>Eukaryota</taxon>
        <taxon>Metazoa</taxon>
        <taxon>Spiralia</taxon>
        <taxon>Lophotrochozoa</taxon>
        <taxon>Platyhelminthes</taxon>
        <taxon>Cestoda</taxon>
        <taxon>Eucestoda</taxon>
        <taxon>Cyclophyllidea</taxon>
        <taxon>Hymenolepididae</taxon>
        <taxon>Rodentolepis</taxon>
    </lineage>
</organism>
<reference evidence="2 3" key="2">
    <citation type="submission" date="2018-11" db="EMBL/GenBank/DDBJ databases">
        <authorList>
            <consortium name="Pathogen Informatics"/>
        </authorList>
    </citation>
    <scope>NUCLEOTIDE SEQUENCE [LARGE SCALE GENOMIC DNA]</scope>
</reference>
<feature type="compositionally biased region" description="Low complexity" evidence="1">
    <location>
        <begin position="50"/>
        <end position="60"/>
    </location>
</feature>
<feature type="compositionally biased region" description="Basic and acidic residues" evidence="1">
    <location>
        <begin position="67"/>
        <end position="77"/>
    </location>
</feature>
<dbReference type="STRING" id="102285.A0A0R3THB7"/>
<evidence type="ECO:0000313" key="3">
    <source>
        <dbReference type="Proteomes" id="UP000278807"/>
    </source>
</evidence>
<dbReference type="WBParaSite" id="HNAJ_0000645801-mRNA-1">
    <property type="protein sequence ID" value="HNAJ_0000645801-mRNA-1"/>
    <property type="gene ID" value="HNAJ_0000645801"/>
</dbReference>
<sequence>MTNDNVHLQNPVTNKPYNTDPPPASGCCSCCWQVIYNIFKPDPPQTAKNSSSEASSDSPSFQAKMNKGLEDGNEIFKGKMSSSESTSVPFSFIPKLNNGMAERN</sequence>
<evidence type="ECO:0000256" key="1">
    <source>
        <dbReference type="SAM" id="MobiDB-lite"/>
    </source>
</evidence>
<proteinExistence type="predicted"/>
<dbReference type="Proteomes" id="UP000278807">
    <property type="component" value="Unassembled WGS sequence"/>
</dbReference>
<feature type="region of interest" description="Disordered" evidence="1">
    <location>
        <begin position="1"/>
        <end position="23"/>
    </location>
</feature>
<evidence type="ECO:0000313" key="2">
    <source>
        <dbReference type="EMBL" id="VDO02314.1"/>
    </source>
</evidence>
<keyword evidence="3" id="KW-1185">Reference proteome</keyword>
<protein>
    <submittedName>
        <fullName evidence="2 4">Uncharacterized protein</fullName>
    </submittedName>
</protein>